<dbReference type="NCBIfam" id="TIGR00724">
    <property type="entry name" value="urea_amlyse_rel"/>
    <property type="match status" value="1"/>
</dbReference>
<name>A0A919IHL3_9ACTN</name>
<keyword evidence="2 6" id="KW-0378">Hydrolase</keyword>
<dbReference type="Pfam" id="PF02626">
    <property type="entry name" value="CT_A_B"/>
    <property type="match status" value="1"/>
</dbReference>
<evidence type="ECO:0000256" key="3">
    <source>
        <dbReference type="ARBA" id="ARBA00022840"/>
    </source>
</evidence>
<dbReference type="EMBL" id="BOMH01000024">
    <property type="protein sequence ID" value="GID65281.1"/>
    <property type="molecule type" value="Genomic_DNA"/>
</dbReference>
<keyword evidence="3" id="KW-0067">ATP-binding</keyword>
<feature type="domain" description="Carboxyltransferase" evidence="5">
    <location>
        <begin position="26"/>
        <end position="300"/>
    </location>
</feature>
<dbReference type="SMART" id="SM00797">
    <property type="entry name" value="AHS2"/>
    <property type="match status" value="1"/>
</dbReference>
<dbReference type="InterPro" id="IPR029000">
    <property type="entry name" value="Cyclophilin-like_dom_sf"/>
</dbReference>
<evidence type="ECO:0000313" key="6">
    <source>
        <dbReference type="EMBL" id="GID65281.1"/>
    </source>
</evidence>
<feature type="compositionally biased region" description="Basic and acidic residues" evidence="4">
    <location>
        <begin position="298"/>
        <end position="309"/>
    </location>
</feature>
<evidence type="ECO:0000256" key="1">
    <source>
        <dbReference type="ARBA" id="ARBA00022741"/>
    </source>
</evidence>
<dbReference type="SUPFAM" id="SSF50891">
    <property type="entry name" value="Cyclophilin-like"/>
    <property type="match status" value="1"/>
</dbReference>
<dbReference type="InterPro" id="IPR052708">
    <property type="entry name" value="PxpC"/>
</dbReference>
<protein>
    <submittedName>
        <fullName evidence="6">Allophanate hydrolase</fullName>
    </submittedName>
</protein>
<dbReference type="AlphaFoldDB" id="A0A919IHL3"/>
<evidence type="ECO:0000313" key="7">
    <source>
        <dbReference type="Proteomes" id="UP000619479"/>
    </source>
</evidence>
<dbReference type="Proteomes" id="UP000619479">
    <property type="component" value="Unassembled WGS sequence"/>
</dbReference>
<dbReference type="Gene3D" id="2.40.100.10">
    <property type="entry name" value="Cyclophilin-like"/>
    <property type="match status" value="1"/>
</dbReference>
<proteinExistence type="predicted"/>
<sequence>MSAALEVVRAGVRTTVQDLGRPGFAHLGVPRSGAADAGALRLANRLVGNPADAAGLEILLGGARLRATRATTVAVTGAPCAVTVGDRPADPGLPLAVPAGALITIGQARAGLRVYAAAAGGIVVPEVLGSRATDTLSGLGPEQVRDGDVLPLGPVLGPPPGVDLAPYPPPARELRLRVWPGPREDWFTTEAVTTLFTAVYRVSPETDRVGARLTGAPLTRAVDGELPSEGLVLGAIQVPANGQPLIFLADHPTTGGYPVIGVVDPGDVDLLGQARPGTAITFVRAPGRGPRQPSSERPAGDRDSLRQERLAPVGDHPAAGA</sequence>
<keyword evidence="1" id="KW-0547">Nucleotide-binding</keyword>
<dbReference type="InterPro" id="IPR003778">
    <property type="entry name" value="CT_A_B"/>
</dbReference>
<organism evidence="6 7">
    <name type="scientific">Actinoplanes cyaneus</name>
    <dbReference type="NCBI Taxonomy" id="52696"/>
    <lineage>
        <taxon>Bacteria</taxon>
        <taxon>Bacillati</taxon>
        <taxon>Actinomycetota</taxon>
        <taxon>Actinomycetes</taxon>
        <taxon>Micromonosporales</taxon>
        <taxon>Micromonosporaceae</taxon>
        <taxon>Actinoplanes</taxon>
    </lineage>
</organism>
<feature type="region of interest" description="Disordered" evidence="4">
    <location>
        <begin position="283"/>
        <end position="321"/>
    </location>
</feature>
<dbReference type="RefSeq" id="WP_203741246.1">
    <property type="nucleotide sequence ID" value="NZ_BOMH01000024.1"/>
</dbReference>
<dbReference type="PANTHER" id="PTHR43309">
    <property type="entry name" value="5-OXOPROLINASE SUBUNIT C"/>
    <property type="match status" value="1"/>
</dbReference>
<comment type="caution">
    <text evidence="6">The sequence shown here is derived from an EMBL/GenBank/DDBJ whole genome shotgun (WGS) entry which is preliminary data.</text>
</comment>
<reference evidence="6" key="1">
    <citation type="submission" date="2021-01" db="EMBL/GenBank/DDBJ databases">
        <title>Whole genome shotgun sequence of Actinoplanes cyaneus NBRC 14990.</title>
        <authorList>
            <person name="Komaki H."/>
            <person name="Tamura T."/>
        </authorList>
    </citation>
    <scope>NUCLEOTIDE SEQUENCE</scope>
    <source>
        <strain evidence="6">NBRC 14990</strain>
    </source>
</reference>
<dbReference type="PANTHER" id="PTHR43309:SF3">
    <property type="entry name" value="5-OXOPROLINASE SUBUNIT C"/>
    <property type="match status" value="1"/>
</dbReference>
<keyword evidence="7" id="KW-1185">Reference proteome</keyword>
<evidence type="ECO:0000256" key="2">
    <source>
        <dbReference type="ARBA" id="ARBA00022801"/>
    </source>
</evidence>
<accession>A0A919IHL3</accession>
<dbReference type="GO" id="GO:0005524">
    <property type="term" value="F:ATP binding"/>
    <property type="evidence" value="ECO:0007669"/>
    <property type="project" value="UniProtKB-KW"/>
</dbReference>
<evidence type="ECO:0000259" key="5">
    <source>
        <dbReference type="SMART" id="SM00797"/>
    </source>
</evidence>
<evidence type="ECO:0000256" key="4">
    <source>
        <dbReference type="SAM" id="MobiDB-lite"/>
    </source>
</evidence>
<gene>
    <name evidence="6" type="ORF">Acy02nite_31620</name>
</gene>
<dbReference type="GO" id="GO:0016787">
    <property type="term" value="F:hydrolase activity"/>
    <property type="evidence" value="ECO:0007669"/>
    <property type="project" value="UniProtKB-KW"/>
</dbReference>